<keyword evidence="1" id="KW-0379">Hydroxylation</keyword>
<dbReference type="PANTHER" id="PTHR24020:SF84">
    <property type="entry name" value="VWFA DOMAIN-CONTAINING PROTEIN"/>
    <property type="match status" value="1"/>
</dbReference>
<dbReference type="PROSITE" id="PS50060">
    <property type="entry name" value="MAM_2"/>
    <property type="match status" value="1"/>
</dbReference>
<evidence type="ECO:0000313" key="7">
    <source>
        <dbReference type="Proteomes" id="UP000749559"/>
    </source>
</evidence>
<dbReference type="Proteomes" id="UP000749559">
    <property type="component" value="Unassembled WGS sequence"/>
</dbReference>
<reference evidence="6" key="1">
    <citation type="submission" date="2022-03" db="EMBL/GenBank/DDBJ databases">
        <authorList>
            <person name="Martin C."/>
        </authorList>
    </citation>
    <scope>NUCLEOTIDE SEQUENCE</scope>
</reference>
<feature type="domain" description="MAM" evidence="4">
    <location>
        <begin position="1"/>
        <end position="163"/>
    </location>
</feature>
<dbReference type="InterPro" id="IPR050525">
    <property type="entry name" value="ECM_Assembly_Org"/>
</dbReference>
<accession>A0A8S4PXF0</accession>
<name>A0A8S4PXF0_OWEFU</name>
<feature type="domain" description="VWFA" evidence="5">
    <location>
        <begin position="193"/>
        <end position="373"/>
    </location>
</feature>
<dbReference type="InterPro" id="IPR002035">
    <property type="entry name" value="VWF_A"/>
</dbReference>
<dbReference type="Pfam" id="PF00629">
    <property type="entry name" value="MAM"/>
    <property type="match status" value="1"/>
</dbReference>
<comment type="similarity">
    <text evidence="2">Belongs to the fibril-associated collagens with interrupted helices (FACIT) family.</text>
</comment>
<dbReference type="AlphaFoldDB" id="A0A8S4PXF0"/>
<feature type="non-terminal residue" evidence="6">
    <location>
        <position position="643"/>
    </location>
</feature>
<feature type="compositionally biased region" description="Gly residues" evidence="3">
    <location>
        <begin position="165"/>
        <end position="185"/>
    </location>
</feature>
<dbReference type="SMART" id="SM00327">
    <property type="entry name" value="VWA"/>
    <property type="match status" value="1"/>
</dbReference>
<dbReference type="PRINTS" id="PR00453">
    <property type="entry name" value="VWFADOMAIN"/>
</dbReference>
<dbReference type="CDD" id="cd06263">
    <property type="entry name" value="MAM"/>
    <property type="match status" value="1"/>
</dbReference>
<keyword evidence="7" id="KW-1185">Reference proteome</keyword>
<gene>
    <name evidence="6" type="ORF">OFUS_LOCUS22247</name>
</gene>
<dbReference type="SMART" id="SM00137">
    <property type="entry name" value="MAM"/>
    <property type="match status" value="1"/>
</dbReference>
<evidence type="ECO:0008006" key="8">
    <source>
        <dbReference type="Google" id="ProtNLM"/>
    </source>
</evidence>
<dbReference type="Pfam" id="PF00092">
    <property type="entry name" value="VWA"/>
    <property type="match status" value="1"/>
</dbReference>
<comment type="caution">
    <text evidence="6">The sequence shown here is derived from an EMBL/GenBank/DDBJ whole genome shotgun (WGS) entry which is preliminary data.</text>
</comment>
<evidence type="ECO:0000256" key="1">
    <source>
        <dbReference type="ARBA" id="ARBA00023278"/>
    </source>
</evidence>
<dbReference type="PROSITE" id="PS50234">
    <property type="entry name" value="VWFA"/>
    <property type="match status" value="1"/>
</dbReference>
<organism evidence="6 7">
    <name type="scientific">Owenia fusiformis</name>
    <name type="common">Polychaete worm</name>
    <dbReference type="NCBI Taxonomy" id="6347"/>
    <lineage>
        <taxon>Eukaryota</taxon>
        <taxon>Metazoa</taxon>
        <taxon>Spiralia</taxon>
        <taxon>Lophotrochozoa</taxon>
        <taxon>Annelida</taxon>
        <taxon>Polychaeta</taxon>
        <taxon>Sedentaria</taxon>
        <taxon>Canalipalpata</taxon>
        <taxon>Sabellida</taxon>
        <taxon>Oweniida</taxon>
        <taxon>Oweniidae</taxon>
        <taxon>Owenia</taxon>
    </lineage>
</organism>
<dbReference type="Gene3D" id="2.60.120.200">
    <property type="match status" value="1"/>
</dbReference>
<dbReference type="EMBL" id="CAIIXF020000010">
    <property type="protein sequence ID" value="CAH1798058.1"/>
    <property type="molecule type" value="Genomic_DNA"/>
</dbReference>
<evidence type="ECO:0000256" key="2">
    <source>
        <dbReference type="ARBA" id="ARBA00049648"/>
    </source>
</evidence>
<sequence>KGSTSVCNSWTQDTNDDADWTVGEGSTPSGNTGPSGARSGSKYGYFEATDVKEPNRRTRIISPTLLGTGYTYNVSYGYHMFGSHIGRVRVYTRQGGSLSEVAAAGRQGQQQTSSDAPWGLQTVTLPLINGNFEVVFEIENGINLEPGNDHPFRGDIAIDDIGIEGTNGDGDSGNGGEDSGSGASGGCAGGTADIGFVVDFSGSLDDTQLRSVLDFTKSLIDLLDIGEDNVRVGFISFTNEVITRFKMNEMYEKAEILAKIDPLLQNRGNRGSTNLAGGLNQLIDDLYAPGNGERDGIIDIAIVITDGKSSPEFRDALPAAVQKIKNRSGMIQFGIGVKNADFDEAELRSIVTSDAYYFDVEDTASLQEITAEVVQKTCKKKPEHPCHEKCQYTPPPPKTDQPGLRRYSRVNAILDCTYEDNCDIQFLKDFAAELDRQPNCKMYYPLKAAAENRLYVVYGCDSAGHLEKALFTKDPRFKCDVQPVMDYYDFATLTLGLEVSPNAVVAIMPRASLKCETLIAVFRELSYPPGKTYDEIISAWRAHAEKSFLQKGTPEGGNREVFHYVGEEREVVFRVWDNPEQLDYNVISGGWVLQKDVTSGISHRSRTLIHLDCICNEKIVTRKQNHTHKEHTIILIYIDVMKI</sequence>
<dbReference type="SUPFAM" id="SSF53300">
    <property type="entry name" value="vWA-like"/>
    <property type="match status" value="1"/>
</dbReference>
<evidence type="ECO:0000256" key="3">
    <source>
        <dbReference type="SAM" id="MobiDB-lite"/>
    </source>
</evidence>
<feature type="region of interest" description="Disordered" evidence="3">
    <location>
        <begin position="163"/>
        <end position="185"/>
    </location>
</feature>
<dbReference type="OrthoDB" id="199024at2759"/>
<evidence type="ECO:0000259" key="5">
    <source>
        <dbReference type="PROSITE" id="PS50234"/>
    </source>
</evidence>
<evidence type="ECO:0000313" key="6">
    <source>
        <dbReference type="EMBL" id="CAH1798058.1"/>
    </source>
</evidence>
<feature type="compositionally biased region" description="Polar residues" evidence="3">
    <location>
        <begin position="1"/>
        <end position="13"/>
    </location>
</feature>
<dbReference type="InterPro" id="IPR000998">
    <property type="entry name" value="MAM_dom"/>
</dbReference>
<dbReference type="InterPro" id="IPR013320">
    <property type="entry name" value="ConA-like_dom_sf"/>
</dbReference>
<feature type="region of interest" description="Disordered" evidence="3">
    <location>
        <begin position="1"/>
        <end position="41"/>
    </location>
</feature>
<proteinExistence type="inferred from homology"/>
<dbReference type="SUPFAM" id="SSF49899">
    <property type="entry name" value="Concanavalin A-like lectins/glucanases"/>
    <property type="match status" value="1"/>
</dbReference>
<feature type="compositionally biased region" description="Low complexity" evidence="3">
    <location>
        <begin position="23"/>
        <end position="36"/>
    </location>
</feature>
<dbReference type="GO" id="GO:0016020">
    <property type="term" value="C:membrane"/>
    <property type="evidence" value="ECO:0007669"/>
    <property type="project" value="InterPro"/>
</dbReference>
<protein>
    <recommendedName>
        <fullName evidence="8">VWFA domain-containing protein</fullName>
    </recommendedName>
</protein>
<dbReference type="InterPro" id="IPR036465">
    <property type="entry name" value="vWFA_dom_sf"/>
</dbReference>
<evidence type="ECO:0000259" key="4">
    <source>
        <dbReference type="PROSITE" id="PS50060"/>
    </source>
</evidence>
<dbReference type="PANTHER" id="PTHR24020">
    <property type="entry name" value="COLLAGEN ALPHA"/>
    <property type="match status" value="1"/>
</dbReference>
<dbReference type="Gene3D" id="3.40.50.410">
    <property type="entry name" value="von Willebrand factor, type A domain"/>
    <property type="match status" value="1"/>
</dbReference>